<evidence type="ECO:0000256" key="4">
    <source>
        <dbReference type="HAMAP-Rule" id="MF_02200"/>
    </source>
</evidence>
<dbReference type="GO" id="GO:0005737">
    <property type="term" value="C:cytoplasm"/>
    <property type="evidence" value="ECO:0007669"/>
    <property type="project" value="UniProtKB-SubCell"/>
</dbReference>
<proteinExistence type="inferred from homology"/>
<dbReference type="EMBL" id="SWCI01000008">
    <property type="protein sequence ID" value="TKB48318.1"/>
    <property type="molecule type" value="Genomic_DNA"/>
</dbReference>
<gene>
    <name evidence="4" type="primary">napD</name>
    <name evidence="5" type="ORF">FCL40_13285</name>
</gene>
<dbReference type="InterPro" id="IPR005623">
    <property type="entry name" value="Chaperone_NapD_NO3_reduct"/>
</dbReference>
<evidence type="ECO:0000256" key="1">
    <source>
        <dbReference type="ARBA" id="ARBA00004496"/>
    </source>
</evidence>
<dbReference type="PANTHER" id="PTHR38603">
    <property type="entry name" value="CHAPERONE NAPD"/>
    <property type="match status" value="1"/>
</dbReference>
<accession>A0A4U1BDG4</accession>
<evidence type="ECO:0000256" key="2">
    <source>
        <dbReference type="ARBA" id="ARBA00022490"/>
    </source>
</evidence>
<dbReference type="GO" id="GO:0005048">
    <property type="term" value="F:signal sequence binding"/>
    <property type="evidence" value="ECO:0007669"/>
    <property type="project" value="UniProtKB-UniRule"/>
</dbReference>
<dbReference type="Pfam" id="PF03927">
    <property type="entry name" value="NapD"/>
    <property type="match status" value="1"/>
</dbReference>
<reference evidence="5 6" key="1">
    <citation type="submission" date="2019-04" db="EMBL/GenBank/DDBJ databases">
        <authorList>
            <person name="Hwang J.C."/>
        </authorList>
    </citation>
    <scope>NUCLEOTIDE SEQUENCE [LARGE SCALE GENOMIC DNA]</scope>
    <source>
        <strain evidence="5 6">IMCC35001</strain>
    </source>
</reference>
<comment type="function">
    <text evidence="4">Chaperone for NapA, the catalytic subunit of the periplasmic nitrate reductase. It binds directly and specifically to the twin-arginine signal peptide of NapA, preventing premature interaction with the Tat translocase and premature export.</text>
</comment>
<evidence type="ECO:0000313" key="6">
    <source>
        <dbReference type="Proteomes" id="UP000305674"/>
    </source>
</evidence>
<comment type="similarity">
    <text evidence="4">Belongs to the NapD family.</text>
</comment>
<comment type="subcellular location">
    <subcellularLocation>
        <location evidence="1 4">Cytoplasm</location>
    </subcellularLocation>
</comment>
<dbReference type="HAMAP" id="MF_02200">
    <property type="entry name" value="NapD"/>
    <property type="match status" value="1"/>
</dbReference>
<dbReference type="PANTHER" id="PTHR38603:SF1">
    <property type="entry name" value="CHAPERONE NAPD"/>
    <property type="match status" value="1"/>
</dbReference>
<sequence length="80" mass="8630">MTEHICSLVVNTQPENRLAVAASLNELPGVSVELNDPSGKMVVLLTHTHQDAQVECIDHIKGLQGVGATSLIYHQKISND</sequence>
<comment type="caution">
    <text evidence="5">The sequence shown here is derived from an EMBL/GenBank/DDBJ whole genome shotgun (WGS) entry which is preliminary data.</text>
</comment>
<comment type="subunit">
    <text evidence="4">Interacts with the cytoplasmic NapA precursor.</text>
</comment>
<dbReference type="OrthoDB" id="5770785at2"/>
<evidence type="ECO:0000313" key="5">
    <source>
        <dbReference type="EMBL" id="TKB48318.1"/>
    </source>
</evidence>
<organism evidence="5 6">
    <name type="scientific">Ferrimonas sediminicola</name>
    <dbReference type="NCBI Taxonomy" id="2569538"/>
    <lineage>
        <taxon>Bacteria</taxon>
        <taxon>Pseudomonadati</taxon>
        <taxon>Pseudomonadota</taxon>
        <taxon>Gammaproteobacteria</taxon>
        <taxon>Alteromonadales</taxon>
        <taxon>Ferrimonadaceae</taxon>
        <taxon>Ferrimonas</taxon>
    </lineage>
</organism>
<name>A0A4U1BDG4_9GAMM</name>
<dbReference type="Proteomes" id="UP000305674">
    <property type="component" value="Unassembled WGS sequence"/>
</dbReference>
<keyword evidence="6" id="KW-1185">Reference proteome</keyword>
<dbReference type="RefSeq" id="WP_136853789.1">
    <property type="nucleotide sequence ID" value="NZ_SWCI01000008.1"/>
</dbReference>
<dbReference type="Gene3D" id="3.30.70.920">
    <property type="match status" value="1"/>
</dbReference>
<dbReference type="GO" id="GO:0051224">
    <property type="term" value="P:negative regulation of protein transport"/>
    <property type="evidence" value="ECO:0007669"/>
    <property type="project" value="UniProtKB-UniRule"/>
</dbReference>
<keyword evidence="2 4" id="KW-0963">Cytoplasm</keyword>
<protein>
    <recommendedName>
        <fullName evidence="4">Chaperone NapD</fullName>
    </recommendedName>
    <alternativeName>
        <fullName evidence="4">NapA signal peptide-binding chaperone NapD</fullName>
    </alternativeName>
</protein>
<keyword evidence="3 4" id="KW-0143">Chaperone</keyword>
<dbReference type="AlphaFoldDB" id="A0A4U1BDG4"/>
<evidence type="ECO:0000256" key="3">
    <source>
        <dbReference type="ARBA" id="ARBA00023186"/>
    </source>
</evidence>